<dbReference type="AlphaFoldDB" id="A0AA40ESG4"/>
<name>A0AA40ESG4_9PEZI</name>
<gene>
    <name evidence="2" type="ORF">B0T21DRAFT_389934</name>
</gene>
<dbReference type="EMBL" id="JAUKTV010000002">
    <property type="protein sequence ID" value="KAK0744668.1"/>
    <property type="molecule type" value="Genomic_DNA"/>
</dbReference>
<reference evidence="2" key="1">
    <citation type="submission" date="2023-06" db="EMBL/GenBank/DDBJ databases">
        <title>Genome-scale phylogeny and comparative genomics of the fungal order Sordariales.</title>
        <authorList>
            <consortium name="Lawrence Berkeley National Laboratory"/>
            <person name="Hensen N."/>
            <person name="Bonometti L."/>
            <person name="Westerberg I."/>
            <person name="Brannstrom I.O."/>
            <person name="Guillou S."/>
            <person name="Cros-Aarteil S."/>
            <person name="Calhoun S."/>
            <person name="Haridas S."/>
            <person name="Kuo A."/>
            <person name="Mondo S."/>
            <person name="Pangilinan J."/>
            <person name="Riley R."/>
            <person name="Labutti K."/>
            <person name="Andreopoulos B."/>
            <person name="Lipzen A."/>
            <person name="Chen C."/>
            <person name="Yanf M."/>
            <person name="Daum C."/>
            <person name="Ng V."/>
            <person name="Clum A."/>
            <person name="Steindorff A."/>
            <person name="Ohm R."/>
            <person name="Martin F."/>
            <person name="Silar P."/>
            <person name="Natvig D."/>
            <person name="Lalanne C."/>
            <person name="Gautier V."/>
            <person name="Ament-Velasquez S.L."/>
            <person name="Kruys A."/>
            <person name="Hutchinson M.I."/>
            <person name="Powell A.J."/>
            <person name="Barry K."/>
            <person name="Miller A.N."/>
            <person name="Grigoriev I.V."/>
            <person name="Debuchy R."/>
            <person name="Gladieux P."/>
            <person name="Thoren M.H."/>
            <person name="Johannesson H."/>
        </authorList>
    </citation>
    <scope>NUCLEOTIDE SEQUENCE</scope>
    <source>
        <strain evidence="2">CBS 540.89</strain>
    </source>
</reference>
<protein>
    <submittedName>
        <fullName evidence="2">Uncharacterized protein</fullName>
    </submittedName>
</protein>
<organism evidence="2 3">
    <name type="scientific">Apiosordaria backusii</name>
    <dbReference type="NCBI Taxonomy" id="314023"/>
    <lineage>
        <taxon>Eukaryota</taxon>
        <taxon>Fungi</taxon>
        <taxon>Dikarya</taxon>
        <taxon>Ascomycota</taxon>
        <taxon>Pezizomycotina</taxon>
        <taxon>Sordariomycetes</taxon>
        <taxon>Sordariomycetidae</taxon>
        <taxon>Sordariales</taxon>
        <taxon>Lasiosphaeriaceae</taxon>
        <taxon>Apiosordaria</taxon>
    </lineage>
</organism>
<keyword evidence="3" id="KW-1185">Reference proteome</keyword>
<feature type="region of interest" description="Disordered" evidence="1">
    <location>
        <begin position="150"/>
        <end position="185"/>
    </location>
</feature>
<evidence type="ECO:0000313" key="2">
    <source>
        <dbReference type="EMBL" id="KAK0744668.1"/>
    </source>
</evidence>
<evidence type="ECO:0000313" key="3">
    <source>
        <dbReference type="Proteomes" id="UP001172159"/>
    </source>
</evidence>
<evidence type="ECO:0000256" key="1">
    <source>
        <dbReference type="SAM" id="MobiDB-lite"/>
    </source>
</evidence>
<comment type="caution">
    <text evidence="2">The sequence shown here is derived from an EMBL/GenBank/DDBJ whole genome shotgun (WGS) entry which is preliminary data.</text>
</comment>
<sequence>MAQPPDEDRLVKFTKTVELAILEQQAAIAKKVKGHVQTEVQRIEGDHKKRVEAFLAFERQIVNREKQQLLEATANVLSAAVGKDRAKEMAVRFLDVKPEELKSELKSEQSISVVPKTSPAPSSAPAKFMASSSLYDVRLFRPCLEHGANTLPSHQAKRSKTQPDFGTTPVTKRHRVSSDPPPRLEAKQCLGNPGVEDWQIEGVEYVFELQELNTGWIVLRCNLGADMAPFMFTEHPFAAPNYLAEAHFNGADCIGHDSNRKYTKEDIIREFSHKGMSGKRRHRLIGKATAANRGLQQLSILRDVPRVRPGSRLPTVDFLRTNSRRA</sequence>
<accession>A0AA40ESG4</accession>
<proteinExistence type="predicted"/>
<dbReference type="Proteomes" id="UP001172159">
    <property type="component" value="Unassembled WGS sequence"/>
</dbReference>